<proteinExistence type="predicted"/>
<dbReference type="EMBL" id="ACCL02000026">
    <property type="protein sequence ID" value="EET58737.1"/>
    <property type="molecule type" value="Genomic_DNA"/>
</dbReference>
<keyword evidence="1" id="KW-0472">Membrane</keyword>
<evidence type="ECO:0008006" key="4">
    <source>
        <dbReference type="Google" id="ProtNLM"/>
    </source>
</evidence>
<keyword evidence="1" id="KW-1133">Transmembrane helix</keyword>
<dbReference type="Proteomes" id="UP000005561">
    <property type="component" value="Unassembled WGS sequence"/>
</dbReference>
<feature type="transmembrane region" description="Helical" evidence="1">
    <location>
        <begin position="44"/>
        <end position="69"/>
    </location>
</feature>
<evidence type="ECO:0000256" key="1">
    <source>
        <dbReference type="SAM" id="Phobius"/>
    </source>
</evidence>
<feature type="transmembrane region" description="Helical" evidence="1">
    <location>
        <begin position="76"/>
        <end position="94"/>
    </location>
</feature>
<name>C6LKY9_9FIRM</name>
<sequence>MSEYKESELIRKCSNWKTGIFLLAIGIVALAVKQIDFIRNLPQISYNFIQLLIKLPCGLGICFMLISIGKKLNLKVFAIIGAISYELYLVHGYILQWVNVSISGEIIFIVGSVAGAIILHYVMSLIKKSVWNKTFINFLN</sequence>
<gene>
    <name evidence="2" type="ORF">BRYFOR_09336</name>
</gene>
<evidence type="ECO:0000313" key="3">
    <source>
        <dbReference type="Proteomes" id="UP000005561"/>
    </source>
</evidence>
<feature type="transmembrane region" description="Helical" evidence="1">
    <location>
        <begin position="20"/>
        <end position="38"/>
    </location>
</feature>
<keyword evidence="3" id="KW-1185">Reference proteome</keyword>
<dbReference type="AlphaFoldDB" id="C6LKY9"/>
<feature type="transmembrane region" description="Helical" evidence="1">
    <location>
        <begin position="106"/>
        <end position="126"/>
    </location>
</feature>
<organism evidence="2 3">
    <name type="scientific">Marvinbryantia formatexigens DSM 14469</name>
    <dbReference type="NCBI Taxonomy" id="478749"/>
    <lineage>
        <taxon>Bacteria</taxon>
        <taxon>Bacillati</taxon>
        <taxon>Bacillota</taxon>
        <taxon>Clostridia</taxon>
        <taxon>Lachnospirales</taxon>
        <taxon>Lachnospiraceae</taxon>
        <taxon>Marvinbryantia</taxon>
    </lineage>
</organism>
<protein>
    <recommendedName>
        <fullName evidence="4">Acyltransferase 3 domain-containing protein</fullName>
    </recommendedName>
</protein>
<comment type="caution">
    <text evidence="2">The sequence shown here is derived from an EMBL/GenBank/DDBJ whole genome shotgun (WGS) entry which is preliminary data.</text>
</comment>
<keyword evidence="1" id="KW-0812">Transmembrane</keyword>
<reference evidence="2" key="1">
    <citation type="submission" date="2009-07" db="EMBL/GenBank/DDBJ databases">
        <authorList>
            <person name="Weinstock G."/>
            <person name="Sodergren E."/>
            <person name="Clifton S."/>
            <person name="Fulton L."/>
            <person name="Fulton B."/>
            <person name="Courtney L."/>
            <person name="Fronick C."/>
            <person name="Harrison M."/>
            <person name="Strong C."/>
            <person name="Farmer C."/>
            <person name="Delahaunty K."/>
            <person name="Markovic C."/>
            <person name="Hall O."/>
            <person name="Minx P."/>
            <person name="Tomlinson C."/>
            <person name="Mitreva M."/>
            <person name="Nelson J."/>
            <person name="Hou S."/>
            <person name="Wollam A."/>
            <person name="Pepin K.H."/>
            <person name="Johnson M."/>
            <person name="Bhonagiri V."/>
            <person name="Nash W.E."/>
            <person name="Warren W."/>
            <person name="Chinwalla A."/>
            <person name="Mardis E.R."/>
            <person name="Wilson R.K."/>
        </authorList>
    </citation>
    <scope>NUCLEOTIDE SEQUENCE [LARGE SCALE GENOMIC DNA]</scope>
    <source>
        <strain evidence="2">DSM 14469</strain>
    </source>
</reference>
<accession>C6LKY9</accession>
<evidence type="ECO:0000313" key="2">
    <source>
        <dbReference type="EMBL" id="EET58737.1"/>
    </source>
</evidence>
<dbReference type="RefSeq" id="WP_006864088.1">
    <property type="nucleotide sequence ID" value="NZ_ACCL02000026.1"/>
</dbReference>